<accession>A0A9Q1BBP9</accession>
<evidence type="ECO:0000313" key="2">
    <source>
        <dbReference type="Proteomes" id="UP001152320"/>
    </source>
</evidence>
<comment type="caution">
    <text evidence="1">The sequence shown here is derived from an EMBL/GenBank/DDBJ whole genome shotgun (WGS) entry which is preliminary data.</text>
</comment>
<dbReference type="EMBL" id="JAIZAY010000251">
    <property type="protein sequence ID" value="KAJ8018647.1"/>
    <property type="molecule type" value="Genomic_DNA"/>
</dbReference>
<reference evidence="1" key="1">
    <citation type="submission" date="2021-10" db="EMBL/GenBank/DDBJ databases">
        <title>Tropical sea cucumber genome reveals ecological adaptation and Cuvierian tubules defense mechanism.</title>
        <authorList>
            <person name="Chen T."/>
        </authorList>
    </citation>
    <scope>NUCLEOTIDE SEQUENCE</scope>
    <source>
        <strain evidence="1">Nanhai2018</strain>
        <tissue evidence="1">Muscle</tissue>
    </source>
</reference>
<sequence length="67" mass="7702">MLTDDRLMVFSTSNEVSRFAEDSYIPVLWFLNKGSDIQFETDEKHLQSSGIEAIIWLSIVSDEDAYP</sequence>
<dbReference type="Proteomes" id="UP001152320">
    <property type="component" value="Unassembled WGS sequence"/>
</dbReference>
<keyword evidence="2" id="KW-1185">Reference proteome</keyword>
<dbReference type="AlphaFoldDB" id="A0A9Q1BBP9"/>
<proteinExistence type="predicted"/>
<evidence type="ECO:0000313" key="1">
    <source>
        <dbReference type="EMBL" id="KAJ8018647.1"/>
    </source>
</evidence>
<gene>
    <name evidence="1" type="ORF">HOLleu_43264</name>
</gene>
<organism evidence="1 2">
    <name type="scientific">Holothuria leucospilota</name>
    <name type="common">Black long sea cucumber</name>
    <name type="synonym">Mertensiothuria leucospilota</name>
    <dbReference type="NCBI Taxonomy" id="206669"/>
    <lineage>
        <taxon>Eukaryota</taxon>
        <taxon>Metazoa</taxon>
        <taxon>Echinodermata</taxon>
        <taxon>Eleutherozoa</taxon>
        <taxon>Echinozoa</taxon>
        <taxon>Holothuroidea</taxon>
        <taxon>Aspidochirotacea</taxon>
        <taxon>Aspidochirotida</taxon>
        <taxon>Holothuriidae</taxon>
        <taxon>Holothuria</taxon>
    </lineage>
</organism>
<name>A0A9Q1BBP9_HOLLE</name>
<protein>
    <submittedName>
        <fullName evidence="1">Uncharacterized protein</fullName>
    </submittedName>
</protein>